<dbReference type="PATRIC" id="fig|1630135.4.peg.160"/>
<reference evidence="1 2" key="1">
    <citation type="submission" date="2015-06" db="EMBL/GenBank/DDBJ databases">
        <title>Investigation of pathophysiology for high-risk pregnancy and development of treatment modality based on it.</title>
        <authorList>
            <person name="Kim B.-C."/>
            <person name="Lim S."/>
        </authorList>
    </citation>
    <scope>NUCLEOTIDE SEQUENCE [LARGE SCALE GENOMIC DNA]</scope>
    <source>
        <strain evidence="1 2">AD1-86</strain>
    </source>
</reference>
<dbReference type="KEGG" id="dva:DAD186_01570"/>
<dbReference type="SUPFAM" id="SSF53335">
    <property type="entry name" value="S-adenosyl-L-methionine-dependent methyltransferases"/>
    <property type="match status" value="1"/>
</dbReference>
<evidence type="ECO:0000313" key="2">
    <source>
        <dbReference type="Proteomes" id="UP000092596"/>
    </source>
</evidence>
<dbReference type="InterPro" id="IPR029063">
    <property type="entry name" value="SAM-dependent_MTases_sf"/>
</dbReference>
<evidence type="ECO:0000313" key="1">
    <source>
        <dbReference type="EMBL" id="ANP26716.1"/>
    </source>
</evidence>
<accession>A0A1B0ZFK3</accession>
<proteinExistence type="predicted"/>
<dbReference type="EMBL" id="CP012117">
    <property type="protein sequence ID" value="ANP26716.1"/>
    <property type="molecule type" value="Genomic_DNA"/>
</dbReference>
<dbReference type="STRING" id="1630135.DAD186_01570"/>
<dbReference type="Proteomes" id="UP000092596">
    <property type="component" value="Chromosome"/>
</dbReference>
<sequence>MPHIHLEVSDLDAALVDDLDWGGTILTIGGHEQSHVNPADPREIRYEYLRRIANVLDEGFEAGAPITILHLGAGALTLARYVQATRPGSMQLAVDIEPRLVTFVLENLPLPAGTRLEHRVGDALAQVRALSQEHAGSASASSGEVRRFHAAVLDVFSGKETAPHLATADFYGAALDVLDAEAEDPGVLLVNIGDDEPQRFLDAQARELHAACAERGYPEPWILTDTHVAHSRATGNSILVAGPLTAREDFVQIASRVRALGPHPAVVEPWRDVLGA</sequence>
<gene>
    <name evidence="1" type="ORF">DAD186_01570</name>
</gene>
<evidence type="ECO:0008006" key="3">
    <source>
        <dbReference type="Google" id="ProtNLM"/>
    </source>
</evidence>
<organism evidence="1 2">
    <name type="scientific">Dermabacter vaginalis</name>
    <dbReference type="NCBI Taxonomy" id="1630135"/>
    <lineage>
        <taxon>Bacteria</taxon>
        <taxon>Bacillati</taxon>
        <taxon>Actinomycetota</taxon>
        <taxon>Actinomycetes</taxon>
        <taxon>Micrococcales</taxon>
        <taxon>Dermabacteraceae</taxon>
        <taxon>Dermabacter</taxon>
    </lineage>
</organism>
<protein>
    <recommendedName>
        <fullName evidence="3">Spermidine synthase</fullName>
    </recommendedName>
</protein>
<dbReference type="AlphaFoldDB" id="A0A1B0ZFK3"/>
<dbReference type="Gene3D" id="3.40.50.150">
    <property type="entry name" value="Vaccinia Virus protein VP39"/>
    <property type="match status" value="1"/>
</dbReference>
<dbReference type="RefSeq" id="WP_065247097.1">
    <property type="nucleotide sequence ID" value="NZ_CP012117.1"/>
</dbReference>
<name>A0A1B0ZFK3_9MICO</name>